<evidence type="ECO:0000313" key="2">
    <source>
        <dbReference type="Proteomes" id="UP000008986"/>
    </source>
</evidence>
<accession>C9DFX9</accession>
<proteinExistence type="predicted"/>
<gene>
    <name evidence="1" type="primary">7</name>
</gene>
<keyword evidence="2" id="KW-1185">Reference proteome</keyword>
<dbReference type="Proteomes" id="UP000008986">
    <property type="component" value="Segment"/>
</dbReference>
<reference evidence="2" key="1">
    <citation type="submission" date="2009-07" db="EMBL/GenBank/DDBJ databases">
        <authorList>
            <person name="Kropinski A.M."/>
            <person name="Villegas A."/>
            <person name="Lingohr E.J."/>
        </authorList>
    </citation>
    <scope>NUCLEOTIDE SEQUENCE [LARGE SCALE GENOMIC DNA]</scope>
</reference>
<dbReference type="OrthoDB" id="4017at10239"/>
<evidence type="ECO:0000313" key="1">
    <source>
        <dbReference type="EMBL" id="ACV50030.1"/>
    </source>
</evidence>
<sequence length="195" mass="21498">MGSIGAAANLFGSDTDHAFSQVLQSVPRMVAGGVEAAGGPNIRSFTELATGAKQNAFAEVIFGSVNNRFFPFQWTLTPRNAEEAETIRQIVHRFRYAQMPDMLFGEKNGSFYRAPWTFDIHFVDITTGKESKWWPKIGTCALTAVSVNRTPNGEFSVIRSGDGTAEVPSSTVIDLQFTELFVLSKENMEDPNNSY</sequence>
<dbReference type="KEGG" id="vg:8683954"/>
<organismHost>
    <name type="scientific">Delftia acidovorans</name>
    <name type="common">Pseudomonas acidovorans</name>
    <name type="synonym">Comamonas acidovorans</name>
    <dbReference type="NCBI Taxonomy" id="80866"/>
</organismHost>
<dbReference type="GeneID" id="8683954"/>
<protein>
    <submittedName>
        <fullName evidence="1">Gp48 baseplate tail tube cap</fullName>
    </submittedName>
</protein>
<dbReference type="EMBL" id="GQ357915">
    <property type="protein sequence ID" value="ACV50030.1"/>
    <property type="molecule type" value="Genomic_DNA"/>
</dbReference>
<dbReference type="RefSeq" id="YP_003358862.1">
    <property type="nucleotide sequence ID" value="NC_013697.1"/>
</dbReference>
<organism evidence="1 2">
    <name type="scientific">Delftia phage PhiW-14</name>
    <name type="common">Deftia acidovorans bacteriophage phiW-14</name>
    <dbReference type="NCBI Taxonomy" id="665032"/>
    <lineage>
        <taxon>Viruses</taxon>
        <taxon>Duplodnaviria</taxon>
        <taxon>Heunggongvirae</taxon>
        <taxon>Uroviricota</taxon>
        <taxon>Caudoviricetes</taxon>
        <taxon>Ionavirus</taxon>
        <taxon>Ionavirus W14</taxon>
    </lineage>
</organism>
<name>C9DFX9_BPW14</name>